<evidence type="ECO:0000256" key="10">
    <source>
        <dbReference type="SAM" id="MobiDB-lite"/>
    </source>
</evidence>
<dbReference type="GO" id="GO:0006891">
    <property type="term" value="P:intra-Golgi vesicle-mediated transport"/>
    <property type="evidence" value="ECO:0007669"/>
    <property type="project" value="TreeGrafter"/>
</dbReference>
<reference evidence="13" key="1">
    <citation type="submission" date="2023-07" db="EMBL/GenBank/DDBJ databases">
        <title>Chromosome-level genome assembly of Artemia franciscana.</title>
        <authorList>
            <person name="Jo E."/>
        </authorList>
    </citation>
    <scope>NUCLEOTIDE SEQUENCE</scope>
    <source>
        <tissue evidence="13">Whole body</tissue>
    </source>
</reference>
<evidence type="ECO:0000256" key="8">
    <source>
        <dbReference type="ARBA" id="ARBA00031339"/>
    </source>
</evidence>
<keyword evidence="6" id="KW-0333">Golgi apparatus</keyword>
<comment type="similarity">
    <text evidence="2">Belongs to the COG3 family.</text>
</comment>
<keyword evidence="9" id="KW-0175">Coiled coil</keyword>
<dbReference type="GO" id="GO:0017119">
    <property type="term" value="C:Golgi transport complex"/>
    <property type="evidence" value="ECO:0007669"/>
    <property type="project" value="TreeGrafter"/>
</dbReference>
<evidence type="ECO:0000256" key="7">
    <source>
        <dbReference type="ARBA" id="ARBA00023136"/>
    </source>
</evidence>
<dbReference type="AlphaFoldDB" id="A0AA88H6P6"/>
<evidence type="ECO:0000256" key="3">
    <source>
        <dbReference type="ARBA" id="ARBA00020976"/>
    </source>
</evidence>
<dbReference type="PANTHER" id="PTHR13302">
    <property type="entry name" value="CONSERVED OLIGOMERIC GOLGI COMPLEX COMPONENT 3"/>
    <property type="match status" value="1"/>
</dbReference>
<dbReference type="GO" id="GO:0000139">
    <property type="term" value="C:Golgi membrane"/>
    <property type="evidence" value="ECO:0007669"/>
    <property type="project" value="UniProtKB-SubCell"/>
</dbReference>
<evidence type="ECO:0000313" key="14">
    <source>
        <dbReference type="Proteomes" id="UP001187531"/>
    </source>
</evidence>
<evidence type="ECO:0000259" key="12">
    <source>
        <dbReference type="Pfam" id="PF20671"/>
    </source>
</evidence>
<dbReference type="PANTHER" id="PTHR13302:SF8">
    <property type="entry name" value="CONSERVED OLIGOMERIC GOLGI COMPLEX SUBUNIT 3"/>
    <property type="match status" value="1"/>
</dbReference>
<feature type="domain" description="Conserved oligomeric Golgi complex subunit 3 N-terminal" evidence="11">
    <location>
        <begin position="96"/>
        <end position="235"/>
    </location>
</feature>
<dbReference type="Pfam" id="PF20671">
    <property type="entry name" value="COG3_C"/>
    <property type="match status" value="1"/>
</dbReference>
<comment type="caution">
    <text evidence="13">The sequence shown here is derived from an EMBL/GenBank/DDBJ whole genome shotgun (WGS) entry which is preliminary data.</text>
</comment>
<dbReference type="EMBL" id="JAVRJZ010000020">
    <property type="protein sequence ID" value="KAK2706210.1"/>
    <property type="molecule type" value="Genomic_DNA"/>
</dbReference>
<dbReference type="InterPro" id="IPR048320">
    <property type="entry name" value="COG3_N"/>
</dbReference>
<evidence type="ECO:0000256" key="2">
    <source>
        <dbReference type="ARBA" id="ARBA00009936"/>
    </source>
</evidence>
<evidence type="ECO:0000256" key="1">
    <source>
        <dbReference type="ARBA" id="ARBA00004395"/>
    </source>
</evidence>
<dbReference type="Proteomes" id="UP001187531">
    <property type="component" value="Unassembled WGS sequence"/>
</dbReference>
<sequence length="790" mass="89246">MESDQDDTVLLKLMEWEKNGGLASLSTLQIEAISDLTELASEHPEEPSKESKSKETDASVGVDSLQTASQLASLWKVIEEDILNEAESEFQLAETEIEHWEKEISTVAFLMTSVLSQLDNLELQYDSINEKTDTLRSTCMEMIKKKEKITSIIDEIDRNMKFFTDVERIFTQLNNVGFSVLNDAFPGMLSRIQECIVYMTEHNDYLEAPNYLARYNQCQSIALNQVRKYVRTSLESSTAQALNYLSRFDAEEVTRATSSSNAYAALYGKVRGPAAKIKKVVGYIEPSISSVAAHELALADCQESYINQRKALTKPSIAGSVQDILSMKDTCALLRAGCALMMRVVQDEYDLYFAFFTLKCSEFENFLEDLLLAFYDGLRSRLIKVVHMETLAELCSILRSEMLTDYVVSSENLGAFVRMTVQLLADIQERLVYRAHIYVQEDILGYKPSHGDLAYPDKLVMIESIAESLQSVPATGGLRRSDSQLSMISVTSSVYDGAPKSRSGTSPADLHGMWYPPLRRALLCLSKLSRCADRNAFQGLSQEILQAVCSSIDSAAARIKSEKSQIDGMLFQIKHLLILREQIAPFQVDFTVKEINLDFSHIKDTAMNVLQKPSRMFSFSTNNVLLEFLLDGAPHVKEQLKDSRRLVERQLKANCELFINYSTFQIVGPLSDFLSKADIYLEESKEKNLSSQNWAKAEVLADIVAECQRNIGVKLPSIQRSMQLYISNKETEFILYKPIKNQIMANYLHLEQILKTSFSEEDAKIINVTPLDQLNVLLSTIPNRTHRNRT</sequence>
<accession>A0AA88H6P6</accession>
<keyword evidence="4" id="KW-0813">Transport</keyword>
<dbReference type="EMBL" id="JAVRJZ010000020">
    <property type="protein sequence ID" value="KAK2706212.1"/>
    <property type="molecule type" value="Genomic_DNA"/>
</dbReference>
<comment type="subcellular location">
    <subcellularLocation>
        <location evidence="1">Golgi apparatus membrane</location>
        <topology evidence="1">Peripheral membrane protein</topology>
    </subcellularLocation>
</comment>
<keyword evidence="7" id="KW-0472">Membrane</keyword>
<evidence type="ECO:0000256" key="6">
    <source>
        <dbReference type="ARBA" id="ARBA00023034"/>
    </source>
</evidence>
<dbReference type="Pfam" id="PF04136">
    <property type="entry name" value="COG3_N"/>
    <property type="match status" value="1"/>
</dbReference>
<dbReference type="GO" id="GO:0006886">
    <property type="term" value="P:intracellular protein transport"/>
    <property type="evidence" value="ECO:0007669"/>
    <property type="project" value="InterPro"/>
</dbReference>
<dbReference type="GO" id="GO:0007030">
    <property type="term" value="P:Golgi organization"/>
    <property type="evidence" value="ECO:0007669"/>
    <property type="project" value="TreeGrafter"/>
</dbReference>
<gene>
    <name evidence="13" type="ORF">QYM36_016296</name>
</gene>
<evidence type="ECO:0000313" key="13">
    <source>
        <dbReference type="EMBL" id="KAK2706210.1"/>
    </source>
</evidence>
<feature type="domain" description="Conserved oligomeric Golgi complex subunit 3 C-terminal" evidence="12">
    <location>
        <begin position="264"/>
        <end position="602"/>
    </location>
</feature>
<feature type="coiled-coil region" evidence="9">
    <location>
        <begin position="83"/>
        <end position="138"/>
    </location>
</feature>
<feature type="region of interest" description="Disordered" evidence="10">
    <location>
        <begin position="36"/>
        <end position="62"/>
    </location>
</feature>
<keyword evidence="5" id="KW-0653">Protein transport</keyword>
<evidence type="ECO:0000256" key="4">
    <source>
        <dbReference type="ARBA" id="ARBA00022448"/>
    </source>
</evidence>
<protein>
    <recommendedName>
        <fullName evidence="3">Conserved oligomeric Golgi complex subunit 3</fullName>
    </recommendedName>
    <alternativeName>
        <fullName evidence="8">Component of oligomeric Golgi complex 3</fullName>
    </alternativeName>
</protein>
<organism evidence="13 14">
    <name type="scientific">Artemia franciscana</name>
    <name type="common">Brine shrimp</name>
    <name type="synonym">Artemia sanfranciscana</name>
    <dbReference type="NCBI Taxonomy" id="6661"/>
    <lineage>
        <taxon>Eukaryota</taxon>
        <taxon>Metazoa</taxon>
        <taxon>Ecdysozoa</taxon>
        <taxon>Arthropoda</taxon>
        <taxon>Crustacea</taxon>
        <taxon>Branchiopoda</taxon>
        <taxon>Anostraca</taxon>
        <taxon>Artemiidae</taxon>
        <taxon>Artemia</taxon>
    </lineage>
</organism>
<proteinExistence type="inferred from homology"/>
<dbReference type="GO" id="GO:0005801">
    <property type="term" value="C:cis-Golgi network"/>
    <property type="evidence" value="ECO:0007669"/>
    <property type="project" value="InterPro"/>
</dbReference>
<feature type="compositionally biased region" description="Basic and acidic residues" evidence="10">
    <location>
        <begin position="40"/>
        <end position="57"/>
    </location>
</feature>
<dbReference type="InterPro" id="IPR007265">
    <property type="entry name" value="COG_su3"/>
</dbReference>
<name>A0AA88H6P6_ARTSF</name>
<dbReference type="InterPro" id="IPR048685">
    <property type="entry name" value="COG3_C"/>
</dbReference>
<evidence type="ECO:0000256" key="9">
    <source>
        <dbReference type="SAM" id="Coils"/>
    </source>
</evidence>
<keyword evidence="14" id="KW-1185">Reference proteome</keyword>
<evidence type="ECO:0000259" key="11">
    <source>
        <dbReference type="Pfam" id="PF04136"/>
    </source>
</evidence>
<evidence type="ECO:0000256" key="5">
    <source>
        <dbReference type="ARBA" id="ARBA00022927"/>
    </source>
</evidence>